<comment type="subcellular location">
    <subcellularLocation>
        <location evidence="1">Cell inner membrane</location>
        <topology evidence="1">Multi-pass membrane protein</topology>
    </subcellularLocation>
</comment>
<organism evidence="12 13">
    <name type="scientific">Brenneria salicis ATCC 15712 = DSM 30166</name>
    <dbReference type="NCBI Taxonomy" id="714314"/>
    <lineage>
        <taxon>Bacteria</taxon>
        <taxon>Pseudomonadati</taxon>
        <taxon>Pseudomonadota</taxon>
        <taxon>Gammaproteobacteria</taxon>
        <taxon>Enterobacterales</taxon>
        <taxon>Pectobacteriaceae</taxon>
        <taxon>Brenneria</taxon>
    </lineage>
</organism>
<keyword evidence="8 10" id="KW-0472">Membrane</keyword>
<feature type="transmembrane region" description="Helical" evidence="10">
    <location>
        <begin position="290"/>
        <end position="311"/>
    </location>
</feature>
<dbReference type="CDD" id="cd06261">
    <property type="entry name" value="TM_PBP2"/>
    <property type="match status" value="1"/>
</dbReference>
<feature type="transmembrane region" description="Helical" evidence="10">
    <location>
        <begin position="239"/>
        <end position="262"/>
    </location>
</feature>
<dbReference type="OrthoDB" id="9807047at2"/>
<dbReference type="GO" id="GO:0005886">
    <property type="term" value="C:plasma membrane"/>
    <property type="evidence" value="ECO:0007669"/>
    <property type="project" value="UniProtKB-SubCell"/>
</dbReference>
<dbReference type="GO" id="GO:0055085">
    <property type="term" value="P:transmembrane transport"/>
    <property type="evidence" value="ECO:0007669"/>
    <property type="project" value="InterPro"/>
</dbReference>
<dbReference type="AlphaFoldDB" id="A0A366IA03"/>
<comment type="caution">
    <text evidence="12">The sequence shown here is derived from an EMBL/GenBank/DDBJ whole genome shotgun (WGS) entry which is preliminary data.</text>
</comment>
<sequence length="423" mass="46894">MSQSEMLAATPPSSEKEGNSQLKQQLRAAQVVYKRRSMLLIAPLFLFIVVSFLFPIISILGKSVSNPELRDTMPATIAAMRDWSGDDIPDESVFKAVISDLRAARSGGKLPTITKRLGYEGSEYRTLITRTLRKLPPDGSSDIRGHLISEQPLWGELSTWRTLERASRPFTSYYLLAVFDHKVDAKTQNIVAQPPQQALYVDVLLRTLLMAGIVTLLCVGLGYPLAYWLAKQPANRANLLLILVLLPFWTSLIVRTASWIVLLQSGGLINRSLMSIGIIDEPLVLVFNRVGVYISMTHILLPFFILPLYAVMKGISPNSVRAAVSLGAHPFIAFWRVYVPQTYAGVTAGALLVFMMAIGYYITPALLGGPSDQMLSYFVAFFTNTTMNWGMAAALGTQLLVIVTLLYIVYIRITRTNMENAAR</sequence>
<reference evidence="12 13" key="1">
    <citation type="submission" date="2018-06" db="EMBL/GenBank/DDBJ databases">
        <title>Genomic Encyclopedia of Type Strains, Phase IV (KMG-IV): sequencing the most valuable type-strain genomes for metagenomic binning, comparative biology and taxonomic classification.</title>
        <authorList>
            <person name="Goeker M."/>
        </authorList>
    </citation>
    <scope>NUCLEOTIDE SEQUENCE [LARGE SCALE GENOMIC DNA]</scope>
    <source>
        <strain evidence="12 13">DSM 30166</strain>
    </source>
</reference>
<evidence type="ECO:0000256" key="3">
    <source>
        <dbReference type="ARBA" id="ARBA00022448"/>
    </source>
</evidence>
<keyword evidence="3" id="KW-0813">Transport</keyword>
<dbReference type="PROSITE" id="PS50928">
    <property type="entry name" value="ABC_TM1"/>
    <property type="match status" value="1"/>
</dbReference>
<evidence type="ECO:0000256" key="1">
    <source>
        <dbReference type="ARBA" id="ARBA00004429"/>
    </source>
</evidence>
<feature type="transmembrane region" description="Helical" evidence="10">
    <location>
        <begin position="343"/>
        <end position="367"/>
    </location>
</feature>
<evidence type="ECO:0000313" key="12">
    <source>
        <dbReference type="EMBL" id="RBP65864.1"/>
    </source>
</evidence>
<evidence type="ECO:0000256" key="7">
    <source>
        <dbReference type="ARBA" id="ARBA00022989"/>
    </source>
</evidence>
<comment type="similarity">
    <text evidence="2">Belongs to the binding-protein-dependent transport system permease family. CysTW subfamily.</text>
</comment>
<feature type="transmembrane region" description="Helical" evidence="10">
    <location>
        <begin position="37"/>
        <end position="60"/>
    </location>
</feature>
<dbReference type="InterPro" id="IPR035906">
    <property type="entry name" value="MetI-like_sf"/>
</dbReference>
<keyword evidence="4" id="KW-1003">Cell membrane</keyword>
<dbReference type="Gene3D" id="1.10.3720.10">
    <property type="entry name" value="MetI-like"/>
    <property type="match status" value="1"/>
</dbReference>
<dbReference type="Proteomes" id="UP000253046">
    <property type="component" value="Unassembled WGS sequence"/>
</dbReference>
<evidence type="ECO:0000259" key="11">
    <source>
        <dbReference type="PROSITE" id="PS50928"/>
    </source>
</evidence>
<feature type="transmembrane region" description="Helical" evidence="10">
    <location>
        <begin position="203"/>
        <end position="227"/>
    </location>
</feature>
<dbReference type="RefSeq" id="WP_113865261.1">
    <property type="nucleotide sequence ID" value="NZ_AGJP01000001.1"/>
</dbReference>
<keyword evidence="13" id="KW-1185">Reference proteome</keyword>
<evidence type="ECO:0000256" key="10">
    <source>
        <dbReference type="SAM" id="Phobius"/>
    </source>
</evidence>
<keyword evidence="7 10" id="KW-1133">Transmembrane helix</keyword>
<dbReference type="PANTHER" id="PTHR42929">
    <property type="entry name" value="INNER MEMBRANE ABC TRANSPORTER PERMEASE PROTEIN YDCU-RELATED-RELATED"/>
    <property type="match status" value="1"/>
</dbReference>
<name>A0A366IA03_9GAMM</name>
<feature type="domain" description="ABC transmembrane type-1" evidence="11">
    <location>
        <begin position="204"/>
        <end position="410"/>
    </location>
</feature>
<feature type="transmembrane region" description="Helical" evidence="10">
    <location>
        <begin position="387"/>
        <end position="410"/>
    </location>
</feature>
<evidence type="ECO:0000256" key="9">
    <source>
        <dbReference type="SAM" id="MobiDB-lite"/>
    </source>
</evidence>
<evidence type="ECO:0000256" key="5">
    <source>
        <dbReference type="ARBA" id="ARBA00022519"/>
    </source>
</evidence>
<dbReference type="EMBL" id="QNRY01000004">
    <property type="protein sequence ID" value="RBP65864.1"/>
    <property type="molecule type" value="Genomic_DNA"/>
</dbReference>
<dbReference type="SUPFAM" id="SSF161098">
    <property type="entry name" value="MetI-like"/>
    <property type="match status" value="1"/>
</dbReference>
<evidence type="ECO:0000256" key="6">
    <source>
        <dbReference type="ARBA" id="ARBA00022692"/>
    </source>
</evidence>
<evidence type="ECO:0000313" key="13">
    <source>
        <dbReference type="Proteomes" id="UP000253046"/>
    </source>
</evidence>
<evidence type="ECO:0000256" key="4">
    <source>
        <dbReference type="ARBA" id="ARBA00022475"/>
    </source>
</evidence>
<protein>
    <submittedName>
        <fullName evidence="12">Putative spermidine/putrescine transport system permease protein</fullName>
    </submittedName>
</protein>
<feature type="region of interest" description="Disordered" evidence="9">
    <location>
        <begin position="1"/>
        <end position="21"/>
    </location>
</feature>
<evidence type="ECO:0000256" key="2">
    <source>
        <dbReference type="ARBA" id="ARBA00007069"/>
    </source>
</evidence>
<gene>
    <name evidence="12" type="ORF">DES54_104129</name>
</gene>
<dbReference type="PANTHER" id="PTHR42929:SF5">
    <property type="entry name" value="ABC TRANSPORTER PERMEASE PROTEIN"/>
    <property type="match status" value="1"/>
</dbReference>
<dbReference type="InterPro" id="IPR000515">
    <property type="entry name" value="MetI-like"/>
</dbReference>
<keyword evidence="5" id="KW-0997">Cell inner membrane</keyword>
<keyword evidence="6 10" id="KW-0812">Transmembrane</keyword>
<evidence type="ECO:0000256" key="8">
    <source>
        <dbReference type="ARBA" id="ARBA00023136"/>
    </source>
</evidence>
<proteinExistence type="inferred from homology"/>
<accession>A0A366IA03</accession>